<evidence type="ECO:0000313" key="2">
    <source>
        <dbReference type="EMBL" id="PRQ34280.1"/>
    </source>
</evidence>
<protein>
    <submittedName>
        <fullName evidence="2">Uncharacterized protein</fullName>
    </submittedName>
</protein>
<gene>
    <name evidence="2" type="ORF">RchiOBHm_Chr5g0067061</name>
</gene>
<dbReference type="AlphaFoldDB" id="A0A2P6QJC7"/>
<comment type="caution">
    <text evidence="2">The sequence shown here is derived from an EMBL/GenBank/DDBJ whole genome shotgun (WGS) entry which is preliminary data.</text>
</comment>
<reference evidence="2 3" key="1">
    <citation type="journal article" date="2018" name="Nat. Genet.">
        <title>The Rosa genome provides new insights in the design of modern roses.</title>
        <authorList>
            <person name="Bendahmane M."/>
        </authorList>
    </citation>
    <scope>NUCLEOTIDE SEQUENCE [LARGE SCALE GENOMIC DNA]</scope>
    <source>
        <strain evidence="3">cv. Old Blush</strain>
    </source>
</reference>
<keyword evidence="1" id="KW-0812">Transmembrane</keyword>
<keyword evidence="1" id="KW-1133">Transmembrane helix</keyword>
<evidence type="ECO:0000313" key="3">
    <source>
        <dbReference type="Proteomes" id="UP000238479"/>
    </source>
</evidence>
<feature type="transmembrane region" description="Helical" evidence="1">
    <location>
        <begin position="12"/>
        <end position="34"/>
    </location>
</feature>
<dbReference type="Gramene" id="PRQ34280">
    <property type="protein sequence ID" value="PRQ34280"/>
    <property type="gene ID" value="RchiOBHm_Chr5g0067061"/>
</dbReference>
<dbReference type="EMBL" id="PDCK01000043">
    <property type="protein sequence ID" value="PRQ34280.1"/>
    <property type="molecule type" value="Genomic_DNA"/>
</dbReference>
<keyword evidence="1" id="KW-0472">Membrane</keyword>
<sequence>MLVFMNGLLESHLYILVVMINHVIPILTSITLYIQNVIVGIFLQIGQLVLVLG</sequence>
<organism evidence="2 3">
    <name type="scientific">Rosa chinensis</name>
    <name type="common">China rose</name>
    <dbReference type="NCBI Taxonomy" id="74649"/>
    <lineage>
        <taxon>Eukaryota</taxon>
        <taxon>Viridiplantae</taxon>
        <taxon>Streptophyta</taxon>
        <taxon>Embryophyta</taxon>
        <taxon>Tracheophyta</taxon>
        <taxon>Spermatophyta</taxon>
        <taxon>Magnoliopsida</taxon>
        <taxon>eudicotyledons</taxon>
        <taxon>Gunneridae</taxon>
        <taxon>Pentapetalae</taxon>
        <taxon>rosids</taxon>
        <taxon>fabids</taxon>
        <taxon>Rosales</taxon>
        <taxon>Rosaceae</taxon>
        <taxon>Rosoideae</taxon>
        <taxon>Rosoideae incertae sedis</taxon>
        <taxon>Rosa</taxon>
    </lineage>
</organism>
<name>A0A2P6QJC7_ROSCH</name>
<dbReference type="Proteomes" id="UP000238479">
    <property type="component" value="Chromosome 5"/>
</dbReference>
<proteinExistence type="predicted"/>
<accession>A0A2P6QJC7</accession>
<evidence type="ECO:0000256" key="1">
    <source>
        <dbReference type="SAM" id="Phobius"/>
    </source>
</evidence>
<keyword evidence="3" id="KW-1185">Reference proteome</keyword>